<dbReference type="PANTHER" id="PTHR10827">
    <property type="entry name" value="RETICULOCALBIN"/>
    <property type="match status" value="1"/>
</dbReference>
<dbReference type="PATRIC" id="fig|128780.6.peg.2574"/>
<dbReference type="SUPFAM" id="SSF47473">
    <property type="entry name" value="EF-hand"/>
    <property type="match status" value="1"/>
</dbReference>
<proteinExistence type="predicted"/>
<protein>
    <submittedName>
        <fullName evidence="4">Calcium-binding protein</fullName>
    </submittedName>
</protein>
<evidence type="ECO:0000256" key="1">
    <source>
        <dbReference type="SAM" id="MobiDB-lite"/>
    </source>
</evidence>
<feature type="compositionally biased region" description="Basic and acidic residues" evidence="1">
    <location>
        <begin position="52"/>
        <end position="88"/>
    </location>
</feature>
<feature type="region of interest" description="Disordered" evidence="1">
    <location>
        <begin position="139"/>
        <end position="188"/>
    </location>
</feature>
<sequence length="188" mass="20572" precursor="true">MTHRKPLILLAVLLAASATGATLAATTPTQKPGPARLDANGDGAIDRQEAAAHPRLAQRFDELDANKDGRLSREEMPRRHARGGDGHRGMGGHPRGHGGHGFMRMMDSDHDGRVSSAEYQAFFQRMDVNKDGFIDQADRDARAKQRREEWFRNADTDKDGKLSPAELEAARAKMGTRGPRPMQGPAAK</sequence>
<accession>A0A0S1B1E4</accession>
<dbReference type="Gene3D" id="1.10.238.10">
    <property type="entry name" value="EF-hand"/>
    <property type="match status" value="3"/>
</dbReference>
<feature type="domain" description="EF-hand" evidence="3">
    <location>
        <begin position="51"/>
        <end position="86"/>
    </location>
</feature>
<dbReference type="EMBL" id="CP012900">
    <property type="protein sequence ID" value="ALJ28912.1"/>
    <property type="molecule type" value="Genomic_DNA"/>
</dbReference>
<dbReference type="Proteomes" id="UP000061010">
    <property type="component" value="Chromosome"/>
</dbReference>
<reference evidence="4 5" key="1">
    <citation type="journal article" date="2015" name="Genome Announc.">
        <title>Complete Genome Sequencing of Stenotrophomonas acidaminiphila ZAC14D2_NAIMI4_2, a Multidrug-Resistant Strain Isolated from Sediments of a Polluted River in Mexico, Uncovers New Antibiotic Resistance Genes and a Novel Class-II Lasso Peptide Biosynthesis Gene Cluster.</title>
        <authorList>
            <person name="Vinuesa P."/>
            <person name="Ochoa-Sanchez L.E."/>
        </authorList>
    </citation>
    <scope>NUCLEOTIDE SEQUENCE [LARGE SCALE GENOMIC DNA]</scope>
    <source>
        <strain evidence="4 5">ZAC14D2_NAIMI4_2</strain>
    </source>
</reference>
<name>A0A0S1B1E4_9GAMM</name>
<gene>
    <name evidence="4" type="ORF">AOT14_25500</name>
</gene>
<feature type="signal peptide" evidence="2">
    <location>
        <begin position="1"/>
        <end position="24"/>
    </location>
</feature>
<evidence type="ECO:0000256" key="2">
    <source>
        <dbReference type="SAM" id="SignalP"/>
    </source>
</evidence>
<evidence type="ECO:0000313" key="4">
    <source>
        <dbReference type="EMBL" id="ALJ28912.1"/>
    </source>
</evidence>
<dbReference type="InterPro" id="IPR002048">
    <property type="entry name" value="EF_hand_dom"/>
</dbReference>
<keyword evidence="5" id="KW-1185">Reference proteome</keyword>
<dbReference type="AlphaFoldDB" id="A0A0S1B1E4"/>
<evidence type="ECO:0000259" key="3">
    <source>
        <dbReference type="PROSITE" id="PS50222"/>
    </source>
</evidence>
<keyword evidence="2" id="KW-0732">Signal</keyword>
<feature type="region of interest" description="Disordered" evidence="1">
    <location>
        <begin position="52"/>
        <end position="93"/>
    </location>
</feature>
<feature type="domain" description="EF-hand" evidence="3">
    <location>
        <begin position="142"/>
        <end position="177"/>
    </location>
</feature>
<dbReference type="RefSeq" id="WP_054668734.1">
    <property type="nucleotide sequence ID" value="NZ_CP043570.1"/>
</dbReference>
<dbReference type="Pfam" id="PF13202">
    <property type="entry name" value="EF-hand_5"/>
    <property type="match status" value="2"/>
</dbReference>
<dbReference type="SMART" id="SM00054">
    <property type="entry name" value="EFh"/>
    <property type="match status" value="3"/>
</dbReference>
<dbReference type="GO" id="GO:0005509">
    <property type="term" value="F:calcium ion binding"/>
    <property type="evidence" value="ECO:0007669"/>
    <property type="project" value="InterPro"/>
</dbReference>
<organism evidence="4 5">
    <name type="scientific">Stenotrophomonas acidaminiphila</name>
    <dbReference type="NCBI Taxonomy" id="128780"/>
    <lineage>
        <taxon>Bacteria</taxon>
        <taxon>Pseudomonadati</taxon>
        <taxon>Pseudomonadota</taxon>
        <taxon>Gammaproteobacteria</taxon>
        <taxon>Lysobacterales</taxon>
        <taxon>Lysobacteraceae</taxon>
        <taxon>Stenotrophomonas</taxon>
    </lineage>
</organism>
<dbReference type="PROSITE" id="PS00018">
    <property type="entry name" value="EF_HAND_1"/>
    <property type="match status" value="3"/>
</dbReference>
<dbReference type="InterPro" id="IPR018247">
    <property type="entry name" value="EF_Hand_1_Ca_BS"/>
</dbReference>
<dbReference type="InterPro" id="IPR011992">
    <property type="entry name" value="EF-hand-dom_pair"/>
</dbReference>
<dbReference type="PROSITE" id="PS50222">
    <property type="entry name" value="EF_HAND_2"/>
    <property type="match status" value="3"/>
</dbReference>
<feature type="compositionally biased region" description="Basic and acidic residues" evidence="1">
    <location>
        <begin position="139"/>
        <end position="161"/>
    </location>
</feature>
<feature type="domain" description="EF-hand" evidence="3">
    <location>
        <begin position="102"/>
        <end position="129"/>
    </location>
</feature>
<dbReference type="PANTHER" id="PTHR10827:SF86">
    <property type="entry name" value="EF-HAND DOMAIN-CONTAINING PROTEIN"/>
    <property type="match status" value="1"/>
</dbReference>
<evidence type="ECO:0000313" key="5">
    <source>
        <dbReference type="Proteomes" id="UP000061010"/>
    </source>
</evidence>
<feature type="chain" id="PRO_5006588663" evidence="2">
    <location>
        <begin position="25"/>
        <end position="188"/>
    </location>
</feature>
<dbReference type="Pfam" id="PF13499">
    <property type="entry name" value="EF-hand_7"/>
    <property type="match status" value="1"/>
</dbReference>
<dbReference type="KEGG" id="sacz:AOT14_25500"/>